<feature type="non-terminal residue" evidence="2">
    <location>
        <position position="114"/>
    </location>
</feature>
<name>A0A382USF6_9ZZZZ</name>
<dbReference type="InterPro" id="IPR003494">
    <property type="entry name" value="SHS2_FtsA"/>
</dbReference>
<sequence length="114" mass="12479">MTRYFRSRFVNISNNQIYTALDIGSGKISCLIAKINNSEQIEIIGAGHQESKGLSVGTITDLKELESAIRKCVESAEKMASETVKSVILSFSSGKPESNRLKIEIELQGSVVNE</sequence>
<proteinExistence type="predicted"/>
<reference evidence="2" key="1">
    <citation type="submission" date="2018-05" db="EMBL/GenBank/DDBJ databases">
        <authorList>
            <person name="Lanie J.A."/>
            <person name="Ng W.-L."/>
            <person name="Kazmierczak K.M."/>
            <person name="Andrzejewski T.M."/>
            <person name="Davidsen T.M."/>
            <person name="Wayne K.J."/>
            <person name="Tettelin H."/>
            <person name="Glass J.I."/>
            <person name="Rusch D."/>
            <person name="Podicherti R."/>
            <person name="Tsui H.-C.T."/>
            <person name="Winkler M.E."/>
        </authorList>
    </citation>
    <scope>NUCLEOTIDE SEQUENCE</scope>
</reference>
<evidence type="ECO:0000259" key="1">
    <source>
        <dbReference type="SMART" id="SM00842"/>
    </source>
</evidence>
<dbReference type="InterPro" id="IPR043129">
    <property type="entry name" value="ATPase_NBD"/>
</dbReference>
<gene>
    <name evidence="2" type="ORF">METZ01_LOCUS390053</name>
</gene>
<evidence type="ECO:0000313" key="2">
    <source>
        <dbReference type="EMBL" id="SVD37199.1"/>
    </source>
</evidence>
<feature type="domain" description="SHS2" evidence="1">
    <location>
        <begin position="18"/>
        <end position="112"/>
    </location>
</feature>
<dbReference type="Pfam" id="PF14450">
    <property type="entry name" value="FtsA"/>
    <property type="match status" value="1"/>
</dbReference>
<dbReference type="SUPFAM" id="SSF53067">
    <property type="entry name" value="Actin-like ATPase domain"/>
    <property type="match status" value="1"/>
</dbReference>
<dbReference type="AlphaFoldDB" id="A0A382USF6"/>
<organism evidence="2">
    <name type="scientific">marine metagenome</name>
    <dbReference type="NCBI Taxonomy" id="408172"/>
    <lineage>
        <taxon>unclassified sequences</taxon>
        <taxon>metagenomes</taxon>
        <taxon>ecological metagenomes</taxon>
    </lineage>
</organism>
<dbReference type="GO" id="GO:0051301">
    <property type="term" value="P:cell division"/>
    <property type="evidence" value="ECO:0007669"/>
    <property type="project" value="InterPro"/>
</dbReference>
<dbReference type="Gene3D" id="3.30.420.40">
    <property type="match status" value="1"/>
</dbReference>
<accession>A0A382USF6</accession>
<dbReference type="EMBL" id="UINC01146463">
    <property type="protein sequence ID" value="SVD37199.1"/>
    <property type="molecule type" value="Genomic_DNA"/>
</dbReference>
<dbReference type="SMART" id="SM00842">
    <property type="entry name" value="FtsA"/>
    <property type="match status" value="1"/>
</dbReference>
<protein>
    <recommendedName>
        <fullName evidence="1">SHS2 domain-containing protein</fullName>
    </recommendedName>
</protein>